<feature type="compositionally biased region" description="Basic and acidic residues" evidence="3">
    <location>
        <begin position="146"/>
        <end position="158"/>
    </location>
</feature>
<dbReference type="Gene3D" id="1.10.4020.10">
    <property type="entry name" value="DNA breaking-rejoining enzymes"/>
    <property type="match status" value="1"/>
</dbReference>
<evidence type="ECO:0000256" key="1">
    <source>
        <dbReference type="ARBA" id="ARBA00023242"/>
    </source>
</evidence>
<dbReference type="PROSITE" id="PS50804">
    <property type="entry name" value="SCAN_BOX"/>
    <property type="match status" value="1"/>
</dbReference>
<feature type="region of interest" description="Disordered" evidence="3">
    <location>
        <begin position="108"/>
        <end position="215"/>
    </location>
</feature>
<protein>
    <recommendedName>
        <fullName evidence="4">SCAN box domain-containing protein</fullName>
    </recommendedName>
</protein>
<evidence type="ECO:0000313" key="6">
    <source>
        <dbReference type="Proteomes" id="UP000472268"/>
    </source>
</evidence>
<dbReference type="SUPFAM" id="SSF47353">
    <property type="entry name" value="Retrovirus capsid dimerization domain-like"/>
    <property type="match status" value="1"/>
</dbReference>
<comment type="subcellular location">
    <subcellularLocation>
        <location evidence="2">Nucleus</location>
    </subcellularLocation>
</comment>
<dbReference type="GO" id="GO:0005634">
    <property type="term" value="C:nucleus"/>
    <property type="evidence" value="ECO:0007669"/>
    <property type="project" value="UniProtKB-SubCell"/>
</dbReference>
<reference evidence="5" key="2">
    <citation type="submission" date="2025-08" db="UniProtKB">
        <authorList>
            <consortium name="Ensembl"/>
        </authorList>
    </citation>
    <scope>IDENTIFICATION</scope>
</reference>
<dbReference type="SMART" id="SM00431">
    <property type="entry name" value="SCAN"/>
    <property type="match status" value="1"/>
</dbReference>
<dbReference type="PANTHER" id="PTHR45935">
    <property type="entry name" value="PROTEIN ZBED8-RELATED"/>
    <property type="match status" value="1"/>
</dbReference>
<sequence length="287" mass="31802">MLFVSQLGKVGLRGSENFPEAEKLPTQYPQLHTVGRPEDRGRSKAHHGLKPWSYGAPPRPRETPCTLLSLSPPTSGGAPLPVPAAGYKALRWVGGFLFSESVSGSSLVARRPRPRCPLPSEVAPAQESDTSLFQSPRMETEGYLETQREREAQNDEMRSPSNEMLAEESEVVLGAAPQAQVPRESSGPPAESLEGDSVEDLQALPRRSPRSAAASRQRFRKFRYEDASGPREVLRHLQELAGEWLRPDIHTKEQIVEMLVQEQFQAVLPEELRARAQRCQPGVRITG</sequence>
<evidence type="ECO:0000259" key="4">
    <source>
        <dbReference type="PROSITE" id="PS50804"/>
    </source>
</evidence>
<dbReference type="InterPro" id="IPR050916">
    <property type="entry name" value="SCAN-C2H2_zinc_finger"/>
</dbReference>
<dbReference type="AlphaFoldDB" id="A0A673TDU1"/>
<name>A0A673TDU1_SURSU</name>
<feature type="domain" description="SCAN box" evidence="4">
    <location>
        <begin position="216"/>
        <end position="281"/>
    </location>
</feature>
<dbReference type="Ensembl" id="ENSSSUT00005011518.1">
    <property type="protein sequence ID" value="ENSSSUP00005010038.1"/>
    <property type="gene ID" value="ENSSSUG00005006468.1"/>
</dbReference>
<dbReference type="InterPro" id="IPR038269">
    <property type="entry name" value="SCAN_sf"/>
</dbReference>
<reference evidence="5 6" key="1">
    <citation type="submission" date="2019-05" db="EMBL/GenBank/DDBJ databases">
        <title>A Chromosome-scale Meerkat (S. suricatta) Genome Assembly.</title>
        <authorList>
            <person name="Dudchenko O."/>
            <person name="Lieberman Aiden E."/>
            <person name="Tung J."/>
            <person name="Barreiro L.B."/>
            <person name="Clutton-Brock T.H."/>
        </authorList>
    </citation>
    <scope>NUCLEOTIDE SEQUENCE [LARGE SCALE GENOMIC DNA]</scope>
</reference>
<organism evidence="5 6">
    <name type="scientific">Suricata suricatta</name>
    <name type="common">Meerkat</name>
    <dbReference type="NCBI Taxonomy" id="37032"/>
    <lineage>
        <taxon>Eukaryota</taxon>
        <taxon>Metazoa</taxon>
        <taxon>Chordata</taxon>
        <taxon>Craniata</taxon>
        <taxon>Vertebrata</taxon>
        <taxon>Euteleostomi</taxon>
        <taxon>Mammalia</taxon>
        <taxon>Eutheria</taxon>
        <taxon>Laurasiatheria</taxon>
        <taxon>Carnivora</taxon>
        <taxon>Feliformia</taxon>
        <taxon>Herpestidae</taxon>
        <taxon>Suricata</taxon>
    </lineage>
</organism>
<feature type="region of interest" description="Disordered" evidence="3">
    <location>
        <begin position="18"/>
        <end position="69"/>
    </location>
</feature>
<dbReference type="Proteomes" id="UP000472268">
    <property type="component" value="Chromosome 8"/>
</dbReference>
<dbReference type="Pfam" id="PF02023">
    <property type="entry name" value="SCAN"/>
    <property type="match status" value="1"/>
</dbReference>
<gene>
    <name evidence="5" type="primary">LOC115299931</name>
</gene>
<reference evidence="5" key="3">
    <citation type="submission" date="2025-09" db="UniProtKB">
        <authorList>
            <consortium name="Ensembl"/>
        </authorList>
    </citation>
    <scope>IDENTIFICATION</scope>
</reference>
<accession>A0A673TDU1</accession>
<proteinExistence type="predicted"/>
<keyword evidence="6" id="KW-1185">Reference proteome</keyword>
<dbReference type="PANTHER" id="PTHR45935:SF14">
    <property type="entry name" value="SCAN BOX DOMAIN-CONTAINING PROTEIN"/>
    <property type="match status" value="1"/>
</dbReference>
<evidence type="ECO:0000256" key="3">
    <source>
        <dbReference type="SAM" id="MobiDB-lite"/>
    </source>
</evidence>
<keyword evidence="1 2" id="KW-0539">Nucleus</keyword>
<dbReference type="InterPro" id="IPR003309">
    <property type="entry name" value="SCAN_dom"/>
</dbReference>
<evidence type="ECO:0000313" key="5">
    <source>
        <dbReference type="Ensembl" id="ENSSSUP00005010038.1"/>
    </source>
</evidence>
<evidence type="ECO:0000256" key="2">
    <source>
        <dbReference type="PROSITE-ProRule" id="PRU00187"/>
    </source>
</evidence>